<dbReference type="InterPro" id="IPR016181">
    <property type="entry name" value="Acyl_CoA_acyltransferase"/>
</dbReference>
<comment type="caution">
    <text evidence="4">The sequence shown here is derived from an EMBL/GenBank/DDBJ whole genome shotgun (WGS) entry which is preliminary data.</text>
</comment>
<dbReference type="InterPro" id="IPR027455">
    <property type="entry name" value="Sper_AcTfrase_N"/>
</dbReference>
<keyword evidence="2" id="KW-0012">Acyltransferase</keyword>
<dbReference type="Gene3D" id="3.40.630.30">
    <property type="match status" value="1"/>
</dbReference>
<organism evidence="4 5">
    <name type="scientific">Candidatus Kurthia intestinigallinarum</name>
    <dbReference type="NCBI Taxonomy" id="1562256"/>
    <lineage>
        <taxon>Bacteria</taxon>
        <taxon>Bacillati</taxon>
        <taxon>Bacillota</taxon>
        <taxon>Bacilli</taxon>
        <taxon>Bacillales</taxon>
        <taxon>Caryophanaceae</taxon>
        <taxon>Kurthia</taxon>
    </lineage>
</organism>
<gene>
    <name evidence="4" type="ORF">QI30_04485</name>
</gene>
<dbReference type="Gene3D" id="1.10.287.900">
    <property type="entry name" value="The crystal structure of the spermine/spermidine acetyltransferase from enterococcus faecali"/>
    <property type="match status" value="1"/>
</dbReference>
<evidence type="ECO:0000259" key="3">
    <source>
        <dbReference type="PROSITE" id="PS51186"/>
    </source>
</evidence>
<dbReference type="Pfam" id="PF00583">
    <property type="entry name" value="Acetyltransf_1"/>
    <property type="match status" value="1"/>
</dbReference>
<dbReference type="EMBL" id="JTFC01000015">
    <property type="protein sequence ID" value="RUS57657.1"/>
    <property type="molecule type" value="Genomic_DNA"/>
</dbReference>
<feature type="domain" description="N-acetyltransferase" evidence="3">
    <location>
        <begin position="3"/>
        <end position="149"/>
    </location>
</feature>
<keyword evidence="5" id="KW-1185">Reference proteome</keyword>
<dbReference type="GO" id="GO:0016747">
    <property type="term" value="F:acyltransferase activity, transferring groups other than amino-acyl groups"/>
    <property type="evidence" value="ECO:0007669"/>
    <property type="project" value="InterPro"/>
</dbReference>
<proteinExistence type="predicted"/>
<evidence type="ECO:0000256" key="2">
    <source>
        <dbReference type="ARBA" id="ARBA00023315"/>
    </source>
</evidence>
<evidence type="ECO:0000313" key="5">
    <source>
        <dbReference type="Proteomes" id="UP000288623"/>
    </source>
</evidence>
<sequence length="150" mass="17808">MFSEICEITVDNKQQALQLKVAPNQQGYVETVEECLTEAREDTRYVPVGLYDNNTMVGFAMYGRFVENNEERIWFDRYLIDEHFQGRGYGKYFMKQVLDFLTEKYHCHSIFLSVYDDNLFAIQLYEKMGFHFNGELDVHGEKVMVRELIN</sequence>
<dbReference type="PROSITE" id="PS51186">
    <property type="entry name" value="GNAT"/>
    <property type="match status" value="1"/>
</dbReference>
<dbReference type="OrthoDB" id="9127144at2"/>
<accession>A0A433RWJ3</accession>
<keyword evidence="1 4" id="KW-0808">Transferase</keyword>
<dbReference type="SUPFAM" id="SSF55729">
    <property type="entry name" value="Acyl-CoA N-acyltransferases (Nat)"/>
    <property type="match status" value="1"/>
</dbReference>
<reference evidence="4 5" key="1">
    <citation type="submission" date="2014-11" db="EMBL/GenBank/DDBJ databases">
        <title>Genome sequence and analysis of novel Kurthia sp.</title>
        <authorList>
            <person name="Lawson J.N."/>
            <person name="Gonzalez J.E."/>
            <person name="Rinauldi L."/>
            <person name="Xuan Z."/>
            <person name="Firman A."/>
            <person name="Shaddox L."/>
            <person name="Trudeau A."/>
            <person name="Shah S."/>
            <person name="Reiman D."/>
        </authorList>
    </citation>
    <scope>NUCLEOTIDE SEQUENCE [LARGE SCALE GENOMIC DNA]</scope>
    <source>
        <strain evidence="4 5">3B1D</strain>
    </source>
</reference>
<dbReference type="CDD" id="cd04301">
    <property type="entry name" value="NAT_SF"/>
    <property type="match status" value="1"/>
</dbReference>
<dbReference type="InterPro" id="IPR050680">
    <property type="entry name" value="YpeA/RimI_acetyltransf"/>
</dbReference>
<dbReference type="PANTHER" id="PTHR43420:SF47">
    <property type="entry name" value="N-ACETYLTRANSFERASE DOMAIN-CONTAINING PROTEIN"/>
    <property type="match status" value="1"/>
</dbReference>
<dbReference type="PANTHER" id="PTHR43420">
    <property type="entry name" value="ACETYLTRANSFERASE"/>
    <property type="match status" value="1"/>
</dbReference>
<dbReference type="Proteomes" id="UP000288623">
    <property type="component" value="Unassembled WGS sequence"/>
</dbReference>
<protein>
    <submittedName>
        <fullName evidence="4">Spermidine acetyltransferase</fullName>
    </submittedName>
</protein>
<dbReference type="RefSeq" id="WP_126989762.1">
    <property type="nucleotide sequence ID" value="NZ_JTFC01000015.1"/>
</dbReference>
<dbReference type="InterPro" id="IPR000182">
    <property type="entry name" value="GNAT_dom"/>
</dbReference>
<evidence type="ECO:0000256" key="1">
    <source>
        <dbReference type="ARBA" id="ARBA00022679"/>
    </source>
</evidence>
<name>A0A433RWJ3_9BACL</name>
<dbReference type="AlphaFoldDB" id="A0A433RWJ3"/>
<evidence type="ECO:0000313" key="4">
    <source>
        <dbReference type="EMBL" id="RUS57657.1"/>
    </source>
</evidence>